<dbReference type="InterPro" id="IPR011009">
    <property type="entry name" value="Kinase-like_dom_sf"/>
</dbReference>
<organism evidence="7 8">
    <name type="scientific">Eleusine coracana subsp. coracana</name>
    <dbReference type="NCBI Taxonomy" id="191504"/>
    <lineage>
        <taxon>Eukaryota</taxon>
        <taxon>Viridiplantae</taxon>
        <taxon>Streptophyta</taxon>
        <taxon>Embryophyta</taxon>
        <taxon>Tracheophyta</taxon>
        <taxon>Spermatophyta</taxon>
        <taxon>Magnoliopsida</taxon>
        <taxon>Liliopsida</taxon>
        <taxon>Poales</taxon>
        <taxon>Poaceae</taxon>
        <taxon>PACMAD clade</taxon>
        <taxon>Chloridoideae</taxon>
        <taxon>Cynodonteae</taxon>
        <taxon>Eleusininae</taxon>
        <taxon>Eleusine</taxon>
    </lineage>
</organism>
<dbReference type="InterPro" id="IPR001245">
    <property type="entry name" value="Ser-Thr/Tyr_kinase_cat_dom"/>
</dbReference>
<keyword evidence="1" id="KW-0808">Transferase</keyword>
<dbReference type="GO" id="GO:0005524">
    <property type="term" value="F:ATP binding"/>
    <property type="evidence" value="ECO:0007669"/>
    <property type="project" value="UniProtKB-UniRule"/>
</dbReference>
<keyword evidence="4 5" id="KW-0067">ATP-binding</keyword>
<sequence length="132" mass="14347">MACCFICGTDTKQNIDAEGLNKKVKVFSYNEMRKATHGFSGASKIGEGGFGSVFRGRLRDGTIAAVKVLSANSRQGIQEFVNELAAISDIVHENLIKLIGCCAEGSHRILVYNYLENNSLAHTLLGNMIFFA</sequence>
<dbReference type="PROSITE" id="PS00107">
    <property type="entry name" value="PROTEIN_KINASE_ATP"/>
    <property type="match status" value="1"/>
</dbReference>
<dbReference type="InterPro" id="IPR000719">
    <property type="entry name" value="Prot_kinase_dom"/>
</dbReference>
<feature type="domain" description="Protein kinase" evidence="6">
    <location>
        <begin position="39"/>
        <end position="132"/>
    </location>
</feature>
<accession>A0AAV5FP24</accession>
<gene>
    <name evidence="7" type="primary">gb25403</name>
    <name evidence="7" type="ORF">PR202_gb25403</name>
</gene>
<dbReference type="InterPro" id="IPR052059">
    <property type="entry name" value="CR_Ser/Thr_kinase"/>
</dbReference>
<keyword evidence="3" id="KW-0418">Kinase</keyword>
<evidence type="ECO:0000313" key="7">
    <source>
        <dbReference type="EMBL" id="GJN36532.1"/>
    </source>
</evidence>
<dbReference type="SUPFAM" id="SSF56112">
    <property type="entry name" value="Protein kinase-like (PK-like)"/>
    <property type="match status" value="1"/>
</dbReference>
<comment type="caution">
    <text evidence="7">The sequence shown here is derived from an EMBL/GenBank/DDBJ whole genome shotgun (WGS) entry which is preliminary data.</text>
</comment>
<protein>
    <recommendedName>
        <fullName evidence="6">Protein kinase domain-containing protein</fullName>
    </recommendedName>
</protein>
<evidence type="ECO:0000256" key="4">
    <source>
        <dbReference type="ARBA" id="ARBA00022840"/>
    </source>
</evidence>
<keyword evidence="8" id="KW-1185">Reference proteome</keyword>
<dbReference type="AlphaFoldDB" id="A0AAV5FP24"/>
<dbReference type="GO" id="GO:0004672">
    <property type="term" value="F:protein kinase activity"/>
    <property type="evidence" value="ECO:0007669"/>
    <property type="project" value="InterPro"/>
</dbReference>
<dbReference type="PROSITE" id="PS50011">
    <property type="entry name" value="PROTEIN_KINASE_DOM"/>
    <property type="match status" value="1"/>
</dbReference>
<proteinExistence type="predicted"/>
<evidence type="ECO:0000256" key="1">
    <source>
        <dbReference type="ARBA" id="ARBA00022679"/>
    </source>
</evidence>
<dbReference type="FunFam" id="3.30.200.20:FF:000225">
    <property type="entry name" value="cold-responsive protein kinase 1"/>
    <property type="match status" value="1"/>
</dbReference>
<feature type="binding site" evidence="5">
    <location>
        <position position="67"/>
    </location>
    <ligand>
        <name>ATP</name>
        <dbReference type="ChEBI" id="CHEBI:30616"/>
    </ligand>
</feature>
<reference evidence="7" key="1">
    <citation type="journal article" date="2018" name="DNA Res.">
        <title>Multiple hybrid de novo genome assembly of finger millet, an orphan allotetraploid crop.</title>
        <authorList>
            <person name="Hatakeyama M."/>
            <person name="Aluri S."/>
            <person name="Balachadran M.T."/>
            <person name="Sivarajan S.R."/>
            <person name="Patrignani A."/>
            <person name="Gruter S."/>
            <person name="Poveda L."/>
            <person name="Shimizu-Inatsugi R."/>
            <person name="Baeten J."/>
            <person name="Francoijs K.J."/>
            <person name="Nataraja K.N."/>
            <person name="Reddy Y.A.N."/>
            <person name="Phadnis S."/>
            <person name="Ravikumar R.L."/>
            <person name="Schlapbach R."/>
            <person name="Sreeman S.M."/>
            <person name="Shimizu K.K."/>
        </authorList>
    </citation>
    <scope>NUCLEOTIDE SEQUENCE</scope>
</reference>
<dbReference type="EMBL" id="BQKI01000090">
    <property type="protein sequence ID" value="GJN36532.1"/>
    <property type="molecule type" value="Genomic_DNA"/>
</dbReference>
<dbReference type="PANTHER" id="PTHR47973">
    <property type="entry name" value="CYSTEINE-RICH RECEPTOR-LIKE PROTEIN KINASE 3"/>
    <property type="match status" value="1"/>
</dbReference>
<name>A0AAV5FP24_ELECO</name>
<evidence type="ECO:0000313" key="8">
    <source>
        <dbReference type="Proteomes" id="UP001054889"/>
    </source>
</evidence>
<evidence type="ECO:0000256" key="2">
    <source>
        <dbReference type="ARBA" id="ARBA00022741"/>
    </source>
</evidence>
<evidence type="ECO:0000256" key="3">
    <source>
        <dbReference type="ARBA" id="ARBA00022777"/>
    </source>
</evidence>
<dbReference type="Pfam" id="PF07714">
    <property type="entry name" value="PK_Tyr_Ser-Thr"/>
    <property type="match status" value="1"/>
</dbReference>
<reference evidence="7" key="2">
    <citation type="submission" date="2021-12" db="EMBL/GenBank/DDBJ databases">
        <title>Resequencing data analysis of finger millet.</title>
        <authorList>
            <person name="Hatakeyama M."/>
            <person name="Aluri S."/>
            <person name="Balachadran M.T."/>
            <person name="Sivarajan S.R."/>
            <person name="Poveda L."/>
            <person name="Shimizu-Inatsugi R."/>
            <person name="Schlapbach R."/>
            <person name="Sreeman S.M."/>
            <person name="Shimizu K.K."/>
        </authorList>
    </citation>
    <scope>NUCLEOTIDE SEQUENCE</scope>
</reference>
<evidence type="ECO:0000256" key="5">
    <source>
        <dbReference type="PROSITE-ProRule" id="PRU10141"/>
    </source>
</evidence>
<dbReference type="Proteomes" id="UP001054889">
    <property type="component" value="Unassembled WGS sequence"/>
</dbReference>
<keyword evidence="2 5" id="KW-0547">Nucleotide-binding</keyword>
<dbReference type="Gene3D" id="3.30.200.20">
    <property type="entry name" value="Phosphorylase Kinase, domain 1"/>
    <property type="match status" value="1"/>
</dbReference>
<dbReference type="InterPro" id="IPR017441">
    <property type="entry name" value="Protein_kinase_ATP_BS"/>
</dbReference>
<evidence type="ECO:0000259" key="6">
    <source>
        <dbReference type="PROSITE" id="PS50011"/>
    </source>
</evidence>